<evidence type="ECO:0000256" key="7">
    <source>
        <dbReference type="ARBA" id="ARBA00023136"/>
    </source>
</evidence>
<comment type="subcellular location">
    <subcellularLocation>
        <location evidence="1">Membrane</location>
    </subcellularLocation>
</comment>
<keyword evidence="11" id="KW-1185">Reference proteome</keyword>
<dbReference type="Gene3D" id="3.10.20.310">
    <property type="entry name" value="membrane protein fhac"/>
    <property type="match status" value="1"/>
</dbReference>
<evidence type="ECO:0000256" key="3">
    <source>
        <dbReference type="ARBA" id="ARBA00022519"/>
    </source>
</evidence>
<dbReference type="GO" id="GO:0016020">
    <property type="term" value="C:membrane"/>
    <property type="evidence" value="ECO:0007669"/>
    <property type="project" value="UniProtKB-SubCell"/>
</dbReference>
<evidence type="ECO:0000259" key="9">
    <source>
        <dbReference type="PROSITE" id="PS51779"/>
    </source>
</evidence>
<keyword evidence="5" id="KW-0812">Transmembrane</keyword>
<keyword evidence="6" id="KW-1133">Transmembrane helix</keyword>
<evidence type="ECO:0000256" key="1">
    <source>
        <dbReference type="ARBA" id="ARBA00004370"/>
    </source>
</evidence>
<proteinExistence type="predicted"/>
<dbReference type="InterPro" id="IPR026579">
    <property type="entry name" value="FtsQ"/>
</dbReference>
<accession>A0A1U7JLL9</accession>
<dbReference type="EMBL" id="LVVZ01000005">
    <property type="protein sequence ID" value="OKL45617.1"/>
    <property type="molecule type" value="Genomic_DNA"/>
</dbReference>
<dbReference type="PROSITE" id="PS51779">
    <property type="entry name" value="POTRA"/>
    <property type="match status" value="1"/>
</dbReference>
<evidence type="ECO:0000313" key="10">
    <source>
        <dbReference type="EMBL" id="OKL45617.1"/>
    </source>
</evidence>
<dbReference type="InterPro" id="IPR045335">
    <property type="entry name" value="FtsQ_C_sf"/>
</dbReference>
<dbReference type="InterPro" id="IPR005548">
    <property type="entry name" value="Cell_div_FtsQ/DivIB_C"/>
</dbReference>
<organism evidence="10 11">
    <name type="scientific">Pseudovibrio exalbescens</name>
    <dbReference type="NCBI Taxonomy" id="197461"/>
    <lineage>
        <taxon>Bacteria</taxon>
        <taxon>Pseudomonadati</taxon>
        <taxon>Pseudomonadota</taxon>
        <taxon>Alphaproteobacteria</taxon>
        <taxon>Hyphomicrobiales</taxon>
        <taxon>Stappiaceae</taxon>
        <taxon>Pseudovibrio</taxon>
    </lineage>
</organism>
<evidence type="ECO:0000256" key="6">
    <source>
        <dbReference type="ARBA" id="ARBA00022989"/>
    </source>
</evidence>
<keyword evidence="2" id="KW-1003">Cell membrane</keyword>
<evidence type="ECO:0000256" key="8">
    <source>
        <dbReference type="ARBA" id="ARBA00023306"/>
    </source>
</evidence>
<feature type="domain" description="POTRA" evidence="9">
    <location>
        <begin position="1"/>
        <end position="62"/>
    </location>
</feature>
<comment type="caution">
    <text evidence="10">The sequence shown here is derived from an EMBL/GenBank/DDBJ whole genome shotgun (WGS) entry which is preliminary data.</text>
</comment>
<protein>
    <submittedName>
        <fullName evidence="10">Cell division protein FtsQ</fullName>
    </submittedName>
</protein>
<keyword evidence="3" id="KW-0997">Cell inner membrane</keyword>
<dbReference type="Proteomes" id="UP000185783">
    <property type="component" value="Unassembled WGS sequence"/>
</dbReference>
<evidence type="ECO:0000313" key="11">
    <source>
        <dbReference type="Proteomes" id="UP000185783"/>
    </source>
</evidence>
<sequence>MDGLQRVAEFQILEALELHDHPSLVMFDAEAARERIDEIAWVDTASIQKLYPGTLKIKIAEQVPYALWQRGDVISVITEDGEVITDEVDGRYANLLRVVNHGAQRRAGEIMKELNKIPALRARVRAASLISERRWDLNLENGVVVRLPEVGISKALADLVRMDAESGLLSRDIVAVDMRLEDRVVVRLSEEAALRRKAAIKARPRRGVGGADT</sequence>
<dbReference type="Pfam" id="PF03799">
    <property type="entry name" value="FtsQ_DivIB_C"/>
    <property type="match status" value="1"/>
</dbReference>
<dbReference type="InterPro" id="IPR034746">
    <property type="entry name" value="POTRA"/>
</dbReference>
<dbReference type="InterPro" id="IPR013685">
    <property type="entry name" value="POTRA_FtsQ_type"/>
</dbReference>
<gene>
    <name evidence="10" type="ORF">A3843_03455</name>
</gene>
<keyword evidence="4 10" id="KW-0132">Cell division</keyword>
<name>A0A1U7JLL9_9HYPH</name>
<keyword evidence="7" id="KW-0472">Membrane</keyword>
<keyword evidence="8" id="KW-0131">Cell cycle</keyword>
<dbReference type="GO" id="GO:0090529">
    <property type="term" value="P:cell septum assembly"/>
    <property type="evidence" value="ECO:0007669"/>
    <property type="project" value="InterPro"/>
</dbReference>
<reference evidence="10 11" key="1">
    <citation type="submission" date="2016-03" db="EMBL/GenBank/DDBJ databases">
        <title>Genome sequence of Nesiotobacter sp. nov., a moderately halophilic alphaproteobacterium isolated from the Yellow Sea, China.</title>
        <authorList>
            <person name="Zhang G."/>
            <person name="Zhang R."/>
        </authorList>
    </citation>
    <scope>NUCLEOTIDE SEQUENCE [LARGE SCALE GENOMIC DNA]</scope>
    <source>
        <strain evidence="10 11">WB1-6</strain>
    </source>
</reference>
<dbReference type="PANTHER" id="PTHR35851:SF1">
    <property type="entry name" value="CELL DIVISION PROTEIN FTSQ"/>
    <property type="match status" value="1"/>
</dbReference>
<dbReference type="STRING" id="197461.A3843_03455"/>
<dbReference type="Gene3D" id="3.40.50.11690">
    <property type="entry name" value="Cell division protein FtsQ/DivIB"/>
    <property type="match status" value="1"/>
</dbReference>
<dbReference type="PANTHER" id="PTHR35851">
    <property type="entry name" value="CELL DIVISION PROTEIN FTSQ"/>
    <property type="match status" value="1"/>
</dbReference>
<dbReference type="AlphaFoldDB" id="A0A1U7JLL9"/>
<evidence type="ECO:0000256" key="4">
    <source>
        <dbReference type="ARBA" id="ARBA00022618"/>
    </source>
</evidence>
<dbReference type="Pfam" id="PF08478">
    <property type="entry name" value="POTRA_1"/>
    <property type="match status" value="1"/>
</dbReference>
<evidence type="ECO:0000256" key="2">
    <source>
        <dbReference type="ARBA" id="ARBA00022475"/>
    </source>
</evidence>
<evidence type="ECO:0000256" key="5">
    <source>
        <dbReference type="ARBA" id="ARBA00022692"/>
    </source>
</evidence>